<keyword evidence="3" id="KW-1185">Reference proteome</keyword>
<dbReference type="EMBL" id="BGPR01003606">
    <property type="protein sequence ID" value="GBM90285.1"/>
    <property type="molecule type" value="Genomic_DNA"/>
</dbReference>
<dbReference type="AlphaFoldDB" id="A0A4Y2JKA3"/>
<reference evidence="2 3" key="1">
    <citation type="journal article" date="2019" name="Sci. Rep.">
        <title>Orb-weaving spider Araneus ventricosus genome elucidates the spidroin gene catalogue.</title>
        <authorList>
            <person name="Kono N."/>
            <person name="Nakamura H."/>
            <person name="Ohtoshi R."/>
            <person name="Moran D.A.P."/>
            <person name="Shinohara A."/>
            <person name="Yoshida Y."/>
            <person name="Fujiwara M."/>
            <person name="Mori M."/>
            <person name="Tomita M."/>
            <person name="Arakawa K."/>
        </authorList>
    </citation>
    <scope>NUCLEOTIDE SEQUENCE [LARGE SCALE GENOMIC DNA]</scope>
</reference>
<feature type="region of interest" description="Disordered" evidence="1">
    <location>
        <begin position="1"/>
        <end position="20"/>
    </location>
</feature>
<gene>
    <name evidence="2" type="ORF">AVEN_189068_1</name>
</gene>
<evidence type="ECO:0000256" key="1">
    <source>
        <dbReference type="SAM" id="MobiDB-lite"/>
    </source>
</evidence>
<sequence>MRSGFQGRRAPGSKADSTEDTACCTSNLLGSNDHPDNNFSLQQTYNSLAQHICKLAARLARQECKCETSLQQVNGSFEVTTRRTCSKLAMSNSLQA</sequence>
<evidence type="ECO:0000313" key="2">
    <source>
        <dbReference type="EMBL" id="GBM90285.1"/>
    </source>
</evidence>
<comment type="caution">
    <text evidence="2">The sequence shown here is derived from an EMBL/GenBank/DDBJ whole genome shotgun (WGS) entry which is preliminary data.</text>
</comment>
<dbReference type="Proteomes" id="UP000499080">
    <property type="component" value="Unassembled WGS sequence"/>
</dbReference>
<evidence type="ECO:0000313" key="3">
    <source>
        <dbReference type="Proteomes" id="UP000499080"/>
    </source>
</evidence>
<organism evidence="2 3">
    <name type="scientific">Araneus ventricosus</name>
    <name type="common">Orbweaver spider</name>
    <name type="synonym">Epeira ventricosa</name>
    <dbReference type="NCBI Taxonomy" id="182803"/>
    <lineage>
        <taxon>Eukaryota</taxon>
        <taxon>Metazoa</taxon>
        <taxon>Ecdysozoa</taxon>
        <taxon>Arthropoda</taxon>
        <taxon>Chelicerata</taxon>
        <taxon>Arachnida</taxon>
        <taxon>Araneae</taxon>
        <taxon>Araneomorphae</taxon>
        <taxon>Entelegynae</taxon>
        <taxon>Araneoidea</taxon>
        <taxon>Araneidae</taxon>
        <taxon>Araneus</taxon>
    </lineage>
</organism>
<accession>A0A4Y2JKA3</accession>
<protein>
    <submittedName>
        <fullName evidence="2">Uncharacterized protein</fullName>
    </submittedName>
</protein>
<name>A0A4Y2JKA3_ARAVE</name>
<proteinExistence type="predicted"/>